<organism evidence="1 2">
    <name type="scientific">Iodobacter fluviatilis</name>
    <dbReference type="NCBI Taxonomy" id="537"/>
    <lineage>
        <taxon>Bacteria</taxon>
        <taxon>Pseudomonadati</taxon>
        <taxon>Pseudomonadota</taxon>
        <taxon>Betaproteobacteria</taxon>
        <taxon>Neisseriales</taxon>
        <taxon>Chitinibacteraceae</taxon>
        <taxon>Iodobacter</taxon>
    </lineage>
</organism>
<evidence type="ECO:0000313" key="2">
    <source>
        <dbReference type="Proteomes" id="UP000515917"/>
    </source>
</evidence>
<evidence type="ECO:0000313" key="1">
    <source>
        <dbReference type="EMBL" id="QBC43316.1"/>
    </source>
</evidence>
<dbReference type="AlphaFoldDB" id="A0A7G3G7W7"/>
<sequence length="81" mass="9092">MEQSEIETRLIRLSAYIAVLEAALVAVLDHLPNQTAALHSMEKAEKNFDELALAENFSDEELDAYQAAREKFISLVTKRGN</sequence>
<name>A0A7G3G7W7_9NEIS</name>
<accession>A0A7G3G7W7</accession>
<protein>
    <submittedName>
        <fullName evidence="1">Uncharacterized protein</fullName>
    </submittedName>
</protein>
<reference evidence="1 2" key="1">
    <citation type="submission" date="2018-01" db="EMBL/GenBank/DDBJ databases">
        <title>Genome sequence of Iodobacter sp. strain PCH194 isolated from Indian Trans-Himalaya.</title>
        <authorList>
            <person name="Kumar V."/>
            <person name="Thakur V."/>
            <person name="Kumar S."/>
            <person name="Singh D."/>
        </authorList>
    </citation>
    <scope>NUCLEOTIDE SEQUENCE [LARGE SCALE GENOMIC DNA]</scope>
    <source>
        <strain evidence="1 2">PCH194</strain>
    </source>
</reference>
<proteinExistence type="predicted"/>
<gene>
    <name evidence="1" type="ORF">C1H71_07025</name>
</gene>
<dbReference type="KEGG" id="ifl:C1H71_07025"/>
<dbReference type="Proteomes" id="UP000515917">
    <property type="component" value="Chromosome"/>
</dbReference>
<keyword evidence="2" id="KW-1185">Reference proteome</keyword>
<dbReference type="RefSeq" id="WP_130105895.1">
    <property type="nucleotide sequence ID" value="NZ_CP025781.1"/>
</dbReference>
<dbReference type="EMBL" id="CP025781">
    <property type="protein sequence ID" value="QBC43316.1"/>
    <property type="molecule type" value="Genomic_DNA"/>
</dbReference>